<dbReference type="SUPFAM" id="SSF53474">
    <property type="entry name" value="alpha/beta-Hydrolases"/>
    <property type="match status" value="1"/>
</dbReference>
<keyword evidence="6" id="KW-0732">Signal</keyword>
<evidence type="ECO:0000313" key="8">
    <source>
        <dbReference type="EMBL" id="KAK0163863.1"/>
    </source>
</evidence>
<keyword evidence="2" id="KW-0719">Serine esterase</keyword>
<keyword evidence="9" id="KW-1185">Reference proteome</keyword>
<organism evidence="8 9">
    <name type="scientific">Microctonus aethiopoides</name>
    <dbReference type="NCBI Taxonomy" id="144406"/>
    <lineage>
        <taxon>Eukaryota</taxon>
        <taxon>Metazoa</taxon>
        <taxon>Ecdysozoa</taxon>
        <taxon>Arthropoda</taxon>
        <taxon>Hexapoda</taxon>
        <taxon>Insecta</taxon>
        <taxon>Pterygota</taxon>
        <taxon>Neoptera</taxon>
        <taxon>Endopterygota</taxon>
        <taxon>Hymenoptera</taxon>
        <taxon>Apocrita</taxon>
        <taxon>Ichneumonoidea</taxon>
        <taxon>Braconidae</taxon>
        <taxon>Euphorinae</taxon>
        <taxon>Microctonus</taxon>
    </lineage>
</organism>
<dbReference type="AlphaFoldDB" id="A0AA39F6I0"/>
<dbReference type="InterPro" id="IPR019826">
    <property type="entry name" value="Carboxylesterase_B_AS"/>
</dbReference>
<comment type="similarity">
    <text evidence="1 6">Belongs to the type-B carboxylesterase/lipase family.</text>
</comment>
<name>A0AA39F6I0_9HYME</name>
<gene>
    <name evidence="8" type="ORF">PV328_002549</name>
</gene>
<evidence type="ECO:0000259" key="7">
    <source>
        <dbReference type="Pfam" id="PF00135"/>
    </source>
</evidence>
<evidence type="ECO:0000256" key="1">
    <source>
        <dbReference type="ARBA" id="ARBA00005964"/>
    </source>
</evidence>
<dbReference type="Proteomes" id="UP001168990">
    <property type="component" value="Unassembled WGS sequence"/>
</dbReference>
<evidence type="ECO:0000256" key="6">
    <source>
        <dbReference type="RuleBase" id="RU361235"/>
    </source>
</evidence>
<feature type="signal peptide" evidence="6">
    <location>
        <begin position="1"/>
        <end position="22"/>
    </location>
</feature>
<evidence type="ECO:0000313" key="9">
    <source>
        <dbReference type="Proteomes" id="UP001168990"/>
    </source>
</evidence>
<dbReference type="InterPro" id="IPR002018">
    <property type="entry name" value="CarbesteraseB"/>
</dbReference>
<sequence>MMLIMWTVKLFVYTLVLKISSGDESIVLNIPQGLLKGQKKITAYHSLPFYSFKGIPYAKPNVGRDKFNIAVPLKKWSGTLDATKHRDVCPQINQKKFIGTEDCLFLNVYTPDLNENAKRAVMVWIHGGRFHIGDGNDESLGADFLIEKDVILVTMNYRLGVIGFLNAGDGSVPDNIGLKDQNLALKWVQENIIKFGGCPKRVTIFGQSAGGASVHFHVLSPMSQGLFKGAIIQSGSAVCPWAFTYNSKENAMRLANIMNLMVTNTENLVDQLKNKTAQELIKAAEKMGDILEMREVFVPSVEANVGQNVFLPDDPWKIITSGKIADVPMIIGITEKEIGFASSIFLPILTVMKDPLVKFIPAALNATDEAQIKPITTVFNKYYFNNMPMFMNPTGVSNILDDAAFNHAVSISAAIMNERISSPVYKYILSYYTPNGPAKQKYPLLTYKSAVHCDDLVFIFYAPKSNNLPQPGSQEEQKLNEFIEMWTNFAKEGNPSATNESAKVVWEPMIGPMGKNYLDIGLHLTLKNFLWRDRVGLWAKLYKNIIGGFIELFD</sequence>
<dbReference type="Gene3D" id="3.40.50.1820">
    <property type="entry name" value="alpha/beta hydrolase"/>
    <property type="match status" value="1"/>
</dbReference>
<protein>
    <recommendedName>
        <fullName evidence="6">Carboxylic ester hydrolase</fullName>
        <ecNumber evidence="6">3.1.1.-</ecNumber>
    </recommendedName>
</protein>
<keyword evidence="3 6" id="KW-0378">Hydrolase</keyword>
<dbReference type="InterPro" id="IPR029058">
    <property type="entry name" value="AB_hydrolase_fold"/>
</dbReference>
<evidence type="ECO:0000256" key="3">
    <source>
        <dbReference type="ARBA" id="ARBA00022801"/>
    </source>
</evidence>
<feature type="domain" description="Carboxylesterase type B" evidence="7">
    <location>
        <begin position="26"/>
        <end position="538"/>
    </location>
</feature>
<dbReference type="EMBL" id="JAQQBS010001422">
    <property type="protein sequence ID" value="KAK0163863.1"/>
    <property type="molecule type" value="Genomic_DNA"/>
</dbReference>
<proteinExistence type="inferred from homology"/>
<dbReference type="PANTHER" id="PTHR43142">
    <property type="entry name" value="CARBOXYLIC ESTER HYDROLASE"/>
    <property type="match status" value="1"/>
</dbReference>
<reference evidence="8" key="1">
    <citation type="journal article" date="2023" name="bioRxiv">
        <title>Scaffold-level genome assemblies of two parasitoid biocontrol wasps reveal the parthenogenesis mechanism and an associated novel virus.</title>
        <authorList>
            <person name="Inwood S."/>
            <person name="Skelly J."/>
            <person name="Guhlin J."/>
            <person name="Harrop T."/>
            <person name="Goldson S."/>
            <person name="Dearden P."/>
        </authorList>
    </citation>
    <scope>NUCLEOTIDE SEQUENCE</scope>
    <source>
        <strain evidence="8">Irish</strain>
        <tissue evidence="8">Whole body</tissue>
    </source>
</reference>
<evidence type="ECO:0000256" key="4">
    <source>
        <dbReference type="ARBA" id="ARBA00023157"/>
    </source>
</evidence>
<accession>A0AA39F6I0</accession>
<dbReference type="GO" id="GO:0052689">
    <property type="term" value="F:carboxylic ester hydrolase activity"/>
    <property type="evidence" value="ECO:0007669"/>
    <property type="project" value="UniProtKB-KW"/>
</dbReference>
<reference evidence="8" key="2">
    <citation type="submission" date="2023-03" db="EMBL/GenBank/DDBJ databases">
        <authorList>
            <person name="Inwood S.N."/>
            <person name="Skelly J.G."/>
            <person name="Guhlin J."/>
            <person name="Harrop T.W.R."/>
            <person name="Goldson S.G."/>
            <person name="Dearden P.K."/>
        </authorList>
    </citation>
    <scope>NUCLEOTIDE SEQUENCE</scope>
    <source>
        <strain evidence="8">Irish</strain>
        <tissue evidence="8">Whole body</tissue>
    </source>
</reference>
<feature type="chain" id="PRO_5041483100" description="Carboxylic ester hydrolase" evidence="6">
    <location>
        <begin position="23"/>
        <end position="554"/>
    </location>
</feature>
<comment type="caution">
    <text evidence="8">The sequence shown here is derived from an EMBL/GenBank/DDBJ whole genome shotgun (WGS) entry which is preliminary data.</text>
</comment>
<keyword evidence="5" id="KW-0325">Glycoprotein</keyword>
<dbReference type="EC" id="3.1.1.-" evidence="6"/>
<evidence type="ECO:0000256" key="2">
    <source>
        <dbReference type="ARBA" id="ARBA00022487"/>
    </source>
</evidence>
<dbReference type="PANTHER" id="PTHR43142:SF1">
    <property type="entry name" value="CARBOXYLIC ESTER HYDROLASE"/>
    <property type="match status" value="1"/>
</dbReference>
<evidence type="ECO:0000256" key="5">
    <source>
        <dbReference type="ARBA" id="ARBA00023180"/>
    </source>
</evidence>
<dbReference type="Pfam" id="PF00135">
    <property type="entry name" value="COesterase"/>
    <property type="match status" value="1"/>
</dbReference>
<dbReference type="PROSITE" id="PS00122">
    <property type="entry name" value="CARBOXYLESTERASE_B_1"/>
    <property type="match status" value="1"/>
</dbReference>
<dbReference type="PROSITE" id="PS00941">
    <property type="entry name" value="CARBOXYLESTERASE_B_2"/>
    <property type="match status" value="1"/>
</dbReference>
<dbReference type="InterPro" id="IPR019819">
    <property type="entry name" value="Carboxylesterase_B_CS"/>
</dbReference>
<keyword evidence="4" id="KW-1015">Disulfide bond</keyword>